<evidence type="ECO:0000256" key="1">
    <source>
        <dbReference type="ARBA" id="ARBA00023015"/>
    </source>
</evidence>
<gene>
    <name evidence="4" type="primary">aciICP</name>
</gene>
<evidence type="ECO:0000313" key="4">
    <source>
        <dbReference type="EMBL" id="ADO24172.1"/>
    </source>
</evidence>
<reference evidence="4" key="1">
    <citation type="submission" date="2010-09" db="EMBL/GenBank/DDBJ databases">
        <title>AciI restriction-modification system.</title>
        <authorList>
            <person name="Heiter D.F."/>
            <person name="Lunnen K.D."/>
            <person name="Wilson G.G."/>
        </authorList>
    </citation>
    <scope>NUCLEOTIDE SEQUENCE</scope>
    <source>
        <strain evidence="4">NEB 577</strain>
    </source>
</reference>
<dbReference type="CDD" id="cd00093">
    <property type="entry name" value="HTH_XRE"/>
    <property type="match status" value="1"/>
</dbReference>
<dbReference type="PANTHER" id="PTHR46797">
    <property type="entry name" value="HTH-TYPE TRANSCRIPTIONAL REGULATOR"/>
    <property type="match status" value="1"/>
</dbReference>
<dbReference type="GO" id="GO:0005829">
    <property type="term" value="C:cytosol"/>
    <property type="evidence" value="ECO:0007669"/>
    <property type="project" value="TreeGrafter"/>
</dbReference>
<dbReference type="InterPro" id="IPR001387">
    <property type="entry name" value="Cro/C1-type_HTH"/>
</dbReference>
<dbReference type="InterPro" id="IPR010982">
    <property type="entry name" value="Lambda_DNA-bd_dom_sf"/>
</dbReference>
<dbReference type="SUPFAM" id="SSF47413">
    <property type="entry name" value="lambda repressor-like DNA-binding domains"/>
    <property type="match status" value="1"/>
</dbReference>
<dbReference type="GO" id="GO:0003677">
    <property type="term" value="F:DNA binding"/>
    <property type="evidence" value="ECO:0007669"/>
    <property type="project" value="UniProtKB-KW"/>
</dbReference>
<name>E3VX91_9MICC</name>
<dbReference type="Pfam" id="PF01381">
    <property type="entry name" value="HTH_3"/>
    <property type="match status" value="1"/>
</dbReference>
<keyword evidence="2" id="KW-0238">DNA-binding</keyword>
<keyword evidence="3" id="KW-0804">Transcription</keyword>
<evidence type="ECO:0000256" key="3">
    <source>
        <dbReference type="ARBA" id="ARBA00023163"/>
    </source>
</evidence>
<protein>
    <submittedName>
        <fullName evidence="4">C.AciIP</fullName>
    </submittedName>
</protein>
<dbReference type="PROSITE" id="PS50943">
    <property type="entry name" value="HTH_CROC1"/>
    <property type="match status" value="1"/>
</dbReference>
<dbReference type="InterPro" id="IPR050807">
    <property type="entry name" value="TransReg_Diox_bact_type"/>
</dbReference>
<sequence length="75" mass="8730">MNSLKLFAKNIKIYRTKNGYSQEKLADLSQLHRTYISSVERSQRNITLENAEKIANALNIPLYKLLLPLEEDVHE</sequence>
<dbReference type="PANTHER" id="PTHR46797:SF23">
    <property type="entry name" value="HTH-TYPE TRANSCRIPTIONAL REGULATOR SUTR"/>
    <property type="match status" value="1"/>
</dbReference>
<dbReference type="AlphaFoldDB" id="E3VX91"/>
<dbReference type="GO" id="GO:0003700">
    <property type="term" value="F:DNA-binding transcription factor activity"/>
    <property type="evidence" value="ECO:0007669"/>
    <property type="project" value="TreeGrafter"/>
</dbReference>
<dbReference type="REBASE" id="3836">
    <property type="entry name" value="C.AciIP"/>
</dbReference>
<dbReference type="Gene3D" id="1.10.260.40">
    <property type="entry name" value="lambda repressor-like DNA-binding domains"/>
    <property type="match status" value="1"/>
</dbReference>
<keyword evidence="1" id="KW-0805">Transcription regulation</keyword>
<organism evidence="4">
    <name type="scientific">Arthrobacter citreus</name>
    <dbReference type="NCBI Taxonomy" id="1670"/>
    <lineage>
        <taxon>Bacteria</taxon>
        <taxon>Bacillati</taxon>
        <taxon>Actinomycetota</taxon>
        <taxon>Actinomycetes</taxon>
        <taxon>Micrococcales</taxon>
        <taxon>Micrococcaceae</taxon>
        <taxon>Arthrobacter</taxon>
    </lineage>
</organism>
<dbReference type="SMART" id="SM00530">
    <property type="entry name" value="HTH_XRE"/>
    <property type="match status" value="1"/>
</dbReference>
<accession>E3VX91</accession>
<evidence type="ECO:0000256" key="2">
    <source>
        <dbReference type="ARBA" id="ARBA00023125"/>
    </source>
</evidence>
<proteinExistence type="predicted"/>
<dbReference type="EMBL" id="HQ327694">
    <property type="protein sequence ID" value="ADO24172.1"/>
    <property type="molecule type" value="Genomic_DNA"/>
</dbReference>